<dbReference type="Pfam" id="PF13442">
    <property type="entry name" value="Cytochrome_CBB3"/>
    <property type="match status" value="1"/>
</dbReference>
<keyword evidence="2 4" id="KW-0479">Metal-binding</keyword>
<dbReference type="EMBL" id="JAQOUE010000001">
    <property type="protein sequence ID" value="MDT7043659.1"/>
    <property type="molecule type" value="Genomic_DNA"/>
</dbReference>
<keyword evidence="1 4" id="KW-0349">Heme</keyword>
<dbReference type="PROSITE" id="PS51007">
    <property type="entry name" value="CYTC"/>
    <property type="match status" value="1"/>
</dbReference>
<gene>
    <name evidence="6" type="ORF">PPG34_14985</name>
</gene>
<dbReference type="InterPro" id="IPR009056">
    <property type="entry name" value="Cyt_c-like_dom"/>
</dbReference>
<comment type="caution">
    <text evidence="6">The sequence shown here is derived from an EMBL/GenBank/DDBJ whole genome shotgun (WGS) entry which is preliminary data.</text>
</comment>
<sequence length="143" mass="16220">MMVFSFIWTPLLAQEFEPLRPRVPVEERSMARKMLPPFGSTKRATPSIIAEGKALYEGKGTCISCHGESGLGDGEVGRSLNPSPRNFTNCRFHARRRDGELFWILKNGSPGTGMVPMIPVTITEEEAWKILAYERSFCRDWQR</sequence>
<keyword evidence="3 4" id="KW-0408">Iron</keyword>
<evidence type="ECO:0000256" key="1">
    <source>
        <dbReference type="ARBA" id="ARBA00022617"/>
    </source>
</evidence>
<name>A0ABU3KBQ2_9BACT</name>
<evidence type="ECO:0000256" key="3">
    <source>
        <dbReference type="ARBA" id="ARBA00023004"/>
    </source>
</evidence>
<reference evidence="6 7" key="1">
    <citation type="journal article" date="2023" name="ISME J.">
        <title>Cultivation and genomic characterization of novel and ubiquitous marine nitrite-oxidizing bacteria from the Nitrospirales.</title>
        <authorList>
            <person name="Mueller A.J."/>
            <person name="Daebeler A."/>
            <person name="Herbold C.W."/>
            <person name="Kirkegaard R.H."/>
            <person name="Daims H."/>
        </authorList>
    </citation>
    <scope>NUCLEOTIDE SEQUENCE [LARGE SCALE GENOMIC DNA]</scope>
    <source>
        <strain evidence="6 7">EB</strain>
    </source>
</reference>
<dbReference type="SUPFAM" id="SSF46626">
    <property type="entry name" value="Cytochrome c"/>
    <property type="match status" value="1"/>
</dbReference>
<dbReference type="RefSeq" id="WP_313834224.1">
    <property type="nucleotide sequence ID" value="NZ_JAQOUE010000001.1"/>
</dbReference>
<dbReference type="InterPro" id="IPR036909">
    <property type="entry name" value="Cyt_c-like_dom_sf"/>
</dbReference>
<evidence type="ECO:0000313" key="6">
    <source>
        <dbReference type="EMBL" id="MDT7043659.1"/>
    </source>
</evidence>
<evidence type="ECO:0000256" key="4">
    <source>
        <dbReference type="PROSITE-ProRule" id="PRU00433"/>
    </source>
</evidence>
<accession>A0ABU3KBQ2</accession>
<evidence type="ECO:0000256" key="2">
    <source>
        <dbReference type="ARBA" id="ARBA00022723"/>
    </source>
</evidence>
<evidence type="ECO:0000313" key="7">
    <source>
        <dbReference type="Proteomes" id="UP001250932"/>
    </source>
</evidence>
<dbReference type="Gene3D" id="1.10.760.10">
    <property type="entry name" value="Cytochrome c-like domain"/>
    <property type="match status" value="1"/>
</dbReference>
<dbReference type="Proteomes" id="UP001250932">
    <property type="component" value="Unassembled WGS sequence"/>
</dbReference>
<protein>
    <submittedName>
        <fullName evidence="6">Cytochrome c</fullName>
    </submittedName>
</protein>
<feature type="domain" description="Cytochrome c" evidence="5">
    <location>
        <begin position="47"/>
        <end position="138"/>
    </location>
</feature>
<evidence type="ECO:0000259" key="5">
    <source>
        <dbReference type="PROSITE" id="PS51007"/>
    </source>
</evidence>
<keyword evidence="7" id="KW-1185">Reference proteome</keyword>
<organism evidence="6 7">
    <name type="scientific">Candidatus Nitronereus thalassa</name>
    <dbReference type="NCBI Taxonomy" id="3020898"/>
    <lineage>
        <taxon>Bacteria</taxon>
        <taxon>Pseudomonadati</taxon>
        <taxon>Nitrospirota</taxon>
        <taxon>Nitrospiria</taxon>
        <taxon>Nitrospirales</taxon>
        <taxon>Nitrospiraceae</taxon>
        <taxon>Candidatus Nitronereus</taxon>
    </lineage>
</organism>
<proteinExistence type="predicted"/>